<comment type="similarity">
    <text evidence="5">Belongs to the nitroreductase family. HadB/RutE subfamily.</text>
</comment>
<evidence type="ECO:0000256" key="1">
    <source>
        <dbReference type="ARBA" id="ARBA00022630"/>
    </source>
</evidence>
<dbReference type="EMBL" id="JACIDT010000021">
    <property type="protein sequence ID" value="MBB3928237.1"/>
    <property type="molecule type" value="Genomic_DNA"/>
</dbReference>
<keyword evidence="2 5" id="KW-0288">FMN</keyword>
<gene>
    <name evidence="7" type="ORF">GGR43_003981</name>
</gene>
<evidence type="ECO:0000256" key="2">
    <source>
        <dbReference type="ARBA" id="ARBA00022643"/>
    </source>
</evidence>
<comment type="caution">
    <text evidence="7">The sequence shown here is derived from an EMBL/GenBank/DDBJ whole genome shotgun (WGS) entry which is preliminary data.</text>
</comment>
<dbReference type="Gene3D" id="3.40.109.10">
    <property type="entry name" value="NADH Oxidase"/>
    <property type="match status" value="1"/>
</dbReference>
<comment type="cofactor">
    <cofactor evidence="5">
        <name>FMN</name>
        <dbReference type="ChEBI" id="CHEBI:58210"/>
    </cofactor>
</comment>
<feature type="domain" description="Nitroreductase" evidence="6">
    <location>
        <begin position="27"/>
        <end position="174"/>
    </location>
</feature>
<dbReference type="NCBIfam" id="NF003768">
    <property type="entry name" value="PRK05365.1"/>
    <property type="match status" value="1"/>
</dbReference>
<dbReference type="InterPro" id="IPR029479">
    <property type="entry name" value="Nitroreductase"/>
</dbReference>
<accession>A0A7W6BR29</accession>
<evidence type="ECO:0000256" key="5">
    <source>
        <dbReference type="HAMAP-Rule" id="MF_01204"/>
    </source>
</evidence>
<dbReference type="SUPFAM" id="SSF55469">
    <property type="entry name" value="FMN-dependent nitroreductase-like"/>
    <property type="match status" value="1"/>
</dbReference>
<dbReference type="RefSeq" id="WP_188073526.1">
    <property type="nucleotide sequence ID" value="NZ_BSPS01000011.1"/>
</dbReference>
<dbReference type="InterPro" id="IPR000415">
    <property type="entry name" value="Nitroreductase-like"/>
</dbReference>
<dbReference type="PANTHER" id="PTHR43543">
    <property type="entry name" value="MALONIC SEMIALDEHYDE REDUCTASE RUTE-RELATED"/>
    <property type="match status" value="1"/>
</dbReference>
<evidence type="ECO:0000259" key="6">
    <source>
        <dbReference type="Pfam" id="PF00881"/>
    </source>
</evidence>
<name>A0A7W6BR29_9SPHN</name>
<keyword evidence="3 5" id="KW-0521">NADP</keyword>
<evidence type="ECO:0000313" key="7">
    <source>
        <dbReference type="EMBL" id="MBB3928237.1"/>
    </source>
</evidence>
<protein>
    <recommendedName>
        <fullName evidence="5">Putative NADH dehydrogenase/NAD(P)H nitroreductase GGR43_003981</fullName>
        <ecNumber evidence="5">1.-.-.-</ecNumber>
    </recommendedName>
</protein>
<dbReference type="Pfam" id="PF00881">
    <property type="entry name" value="Nitroreductase"/>
    <property type="match status" value="1"/>
</dbReference>
<evidence type="ECO:0000313" key="8">
    <source>
        <dbReference type="Proteomes" id="UP000571950"/>
    </source>
</evidence>
<keyword evidence="5" id="KW-0520">NAD</keyword>
<sequence>MTVIDRTALDRLFYEARSQNGWQAGEVGDDQLKAAYEIAKWGPTSMNTQPMRLLFLRSAEAKERLRPAMSPGNVDKVMTAPVVALIAFDEAFYEQLPKVFPHNPDARAVFAGNEPLIKGTAFRNGTLQAAYFLLALRAVGLDAGPMSGFDPAKVQEEFFAGTTLRINFICGIGHGDPDKVYNRSPRLDFEEVASFL</sequence>
<dbReference type="Proteomes" id="UP000571950">
    <property type="component" value="Unassembled WGS sequence"/>
</dbReference>
<evidence type="ECO:0000256" key="4">
    <source>
        <dbReference type="ARBA" id="ARBA00023002"/>
    </source>
</evidence>
<dbReference type="InterPro" id="IPR050461">
    <property type="entry name" value="Nitroreductase_HadB/RutE"/>
</dbReference>
<dbReference type="InterPro" id="IPR023936">
    <property type="entry name" value="RutE-like"/>
</dbReference>
<dbReference type="AlphaFoldDB" id="A0A7W6BR29"/>
<reference evidence="7 8" key="1">
    <citation type="submission" date="2020-08" db="EMBL/GenBank/DDBJ databases">
        <title>Genomic Encyclopedia of Type Strains, Phase IV (KMG-IV): sequencing the most valuable type-strain genomes for metagenomic binning, comparative biology and taxonomic classification.</title>
        <authorList>
            <person name="Goeker M."/>
        </authorList>
    </citation>
    <scope>NUCLEOTIDE SEQUENCE [LARGE SCALE GENOMIC DNA]</scope>
    <source>
        <strain evidence="7 8">DSM 26189</strain>
    </source>
</reference>
<dbReference type="HAMAP" id="MF_01204">
    <property type="entry name" value="Oxidoreductase_RutE_HadB"/>
    <property type="match status" value="1"/>
</dbReference>
<dbReference type="EC" id="1.-.-.-" evidence="5"/>
<keyword evidence="8" id="KW-1185">Reference proteome</keyword>
<evidence type="ECO:0000256" key="3">
    <source>
        <dbReference type="ARBA" id="ARBA00022857"/>
    </source>
</evidence>
<keyword evidence="4 5" id="KW-0560">Oxidoreductase</keyword>
<proteinExistence type="inferred from homology"/>
<dbReference type="GO" id="GO:0016491">
    <property type="term" value="F:oxidoreductase activity"/>
    <property type="evidence" value="ECO:0007669"/>
    <property type="project" value="UniProtKB-UniRule"/>
</dbReference>
<organism evidence="7 8">
    <name type="scientific">Sphingobium jiangsuense</name>
    <dbReference type="NCBI Taxonomy" id="870476"/>
    <lineage>
        <taxon>Bacteria</taxon>
        <taxon>Pseudomonadati</taxon>
        <taxon>Pseudomonadota</taxon>
        <taxon>Alphaproteobacteria</taxon>
        <taxon>Sphingomonadales</taxon>
        <taxon>Sphingomonadaceae</taxon>
        <taxon>Sphingobium</taxon>
    </lineage>
</organism>
<dbReference type="PANTHER" id="PTHR43543:SF1">
    <property type="entry name" value="MALONIC SEMIALDEHYDE REDUCTASE RUTE-RELATED"/>
    <property type="match status" value="1"/>
</dbReference>
<keyword evidence="1 5" id="KW-0285">Flavoprotein</keyword>
<dbReference type="CDD" id="cd02148">
    <property type="entry name" value="RutE-like"/>
    <property type="match status" value="1"/>
</dbReference>